<keyword evidence="3" id="KW-0934">Plastid</keyword>
<protein>
    <submittedName>
        <fullName evidence="3">Uncharacterized protein</fullName>
    </submittedName>
</protein>
<keyword evidence="2" id="KW-1133">Transmembrane helix</keyword>
<reference evidence="3" key="2">
    <citation type="submission" date="2017-08" db="EMBL/GenBank/DDBJ databases">
        <authorList>
            <person name="Knox E.B."/>
        </authorList>
    </citation>
    <scope>NUCLEOTIDE SEQUENCE</scope>
</reference>
<name>A0A291EYG5_9ASTR</name>
<keyword evidence="2" id="KW-0472">Membrane</keyword>
<sequence>MRNFLVTRIIVLLGRLLKILKFFFRILTQDLLRLFRRLLKIVKMYLVPKLSSFFSTLKKESYLILYDFCEKEKRFRESKIGKAIYEIGQPILFLLIMVQIYNLIWFNMMKICSWVFERFFKLKWWKPLLGHIQNILMLKTPFVDFVDQYPLALRLIFEIGRTIIELLALARFLEFSREPLKRLYHLCFRRKRPLIKLDSPETDEEPEPLKILESPETDEEPEPLKILESPETDEEPEPLKILESPETDEEPEPLKILESPETDEEPEPIYSLRPSITTRRIGNKVIMRIANYRLATYKNGRIEAELFNYRDYDIKDRKVVDSIDTDLTIVDKSEEREESKPTCADTNQKQPPKRKRNPRAKKKPQNGAKAEADTNQKQRPKRKRNPRAKKKPQD</sequence>
<dbReference type="AlphaFoldDB" id="A0A291EYG5"/>
<feature type="region of interest" description="Disordered" evidence="1">
    <location>
        <begin position="332"/>
        <end position="394"/>
    </location>
</feature>
<feature type="compositionally biased region" description="Basic residues" evidence="1">
    <location>
        <begin position="351"/>
        <end position="364"/>
    </location>
</feature>
<feature type="compositionally biased region" description="Basic residues" evidence="1">
    <location>
        <begin position="378"/>
        <end position="394"/>
    </location>
</feature>
<keyword evidence="2" id="KW-0812">Transmembrane</keyword>
<feature type="transmembrane region" description="Helical" evidence="2">
    <location>
        <begin position="6"/>
        <end position="27"/>
    </location>
</feature>
<geneLocation type="plastid" evidence="3"/>
<gene>
    <name evidence="3" type="primary">ORF394</name>
    <name evidence="3" type="ORF">Lo_he_he1Pt0587</name>
</gene>
<feature type="transmembrane region" description="Helical" evidence="2">
    <location>
        <begin position="83"/>
        <end position="104"/>
    </location>
</feature>
<organism evidence="3">
    <name type="scientific">Lobelia heterophylla subsp. heterophylla</name>
    <dbReference type="NCBI Taxonomy" id="2041129"/>
    <lineage>
        <taxon>Eukaryota</taxon>
        <taxon>Viridiplantae</taxon>
        <taxon>Streptophyta</taxon>
        <taxon>Embryophyta</taxon>
        <taxon>Tracheophyta</taxon>
        <taxon>Spermatophyta</taxon>
        <taxon>Magnoliopsida</taxon>
        <taxon>eudicotyledons</taxon>
        <taxon>Gunneridae</taxon>
        <taxon>Pentapetalae</taxon>
        <taxon>asterids</taxon>
        <taxon>campanulids</taxon>
        <taxon>Asterales</taxon>
        <taxon>Campanulaceae</taxon>
        <taxon>Lobelia</taxon>
    </lineage>
</organism>
<evidence type="ECO:0000256" key="2">
    <source>
        <dbReference type="SAM" id="Phobius"/>
    </source>
</evidence>
<evidence type="ECO:0000256" key="1">
    <source>
        <dbReference type="SAM" id="MobiDB-lite"/>
    </source>
</evidence>
<feature type="region of interest" description="Disordered" evidence="1">
    <location>
        <begin position="198"/>
        <end position="269"/>
    </location>
</feature>
<dbReference type="EMBL" id="MF770605">
    <property type="protein sequence ID" value="ATG24878.1"/>
    <property type="molecule type" value="Genomic_DNA"/>
</dbReference>
<reference evidence="3" key="1">
    <citation type="journal article" date="2014" name="Proc. Natl. Acad. Sci. U.S.A.">
        <title>The dynamic history of plastid genomes in the Campanulaceae sensu lato is unique among angiosperms.</title>
        <authorList>
            <person name="Knox E.B."/>
        </authorList>
    </citation>
    <scope>NUCLEOTIDE SEQUENCE</scope>
</reference>
<evidence type="ECO:0000313" key="3">
    <source>
        <dbReference type="EMBL" id="ATG24878.1"/>
    </source>
</evidence>
<proteinExistence type="predicted"/>
<accession>A0A291EYG5</accession>